<dbReference type="OrthoDB" id="405996at2759"/>
<protein>
    <submittedName>
        <fullName evidence="1">Uncharacterized protein</fullName>
    </submittedName>
</protein>
<reference evidence="1" key="1">
    <citation type="submission" date="2015-09" db="EMBL/GenBank/DDBJ databases">
        <title>De novo assembly of Pectinophora gossypiella (Pink Bollworm) gut transcriptome.</title>
        <authorList>
            <person name="Tassone E.E."/>
        </authorList>
    </citation>
    <scope>NUCLEOTIDE SEQUENCE</scope>
</reference>
<dbReference type="EMBL" id="GDQN01002455">
    <property type="protein sequence ID" value="JAT88599.1"/>
    <property type="molecule type" value="Transcribed_RNA"/>
</dbReference>
<evidence type="ECO:0000313" key="1">
    <source>
        <dbReference type="EMBL" id="JAT88599.1"/>
    </source>
</evidence>
<proteinExistence type="predicted"/>
<dbReference type="AlphaFoldDB" id="A0A1E1WNJ1"/>
<accession>A0A1E1WNJ1</accession>
<name>A0A1E1WNJ1_PECGO</name>
<feature type="non-terminal residue" evidence="1">
    <location>
        <position position="1"/>
    </location>
</feature>
<sequence length="111" mass="12511">AAPPAPAATLFPAIKRTGRNLIHEPAKRDTLIYKRYVNFDRRSNPHYESDIHIVMTVSSAFTIDSTTHVIPPTVSRAARDVYRDYVARSTGHVTVPPESVAMYHKYVNFSL</sequence>
<gene>
    <name evidence="1" type="ORF">g.15907</name>
</gene>
<organism evidence="1">
    <name type="scientific">Pectinophora gossypiella</name>
    <name type="common">Cotton pink bollworm</name>
    <name type="synonym">Depressaria gossypiella</name>
    <dbReference type="NCBI Taxonomy" id="13191"/>
    <lineage>
        <taxon>Eukaryota</taxon>
        <taxon>Metazoa</taxon>
        <taxon>Ecdysozoa</taxon>
        <taxon>Arthropoda</taxon>
        <taxon>Hexapoda</taxon>
        <taxon>Insecta</taxon>
        <taxon>Pterygota</taxon>
        <taxon>Neoptera</taxon>
        <taxon>Endopterygota</taxon>
        <taxon>Lepidoptera</taxon>
        <taxon>Glossata</taxon>
        <taxon>Ditrysia</taxon>
        <taxon>Gelechioidea</taxon>
        <taxon>Gelechiidae</taxon>
        <taxon>Apatetrinae</taxon>
        <taxon>Pectinophora</taxon>
    </lineage>
</organism>